<evidence type="ECO:0000313" key="2">
    <source>
        <dbReference type="Proteomes" id="UP001165740"/>
    </source>
</evidence>
<keyword evidence="2" id="KW-1185">Reference proteome</keyword>
<organism evidence="2 3">
    <name type="scientific">Biomphalaria glabrata</name>
    <name type="common">Bloodfluke planorb</name>
    <name type="synonym">Freshwater snail</name>
    <dbReference type="NCBI Taxonomy" id="6526"/>
    <lineage>
        <taxon>Eukaryota</taxon>
        <taxon>Metazoa</taxon>
        <taxon>Spiralia</taxon>
        <taxon>Lophotrochozoa</taxon>
        <taxon>Mollusca</taxon>
        <taxon>Gastropoda</taxon>
        <taxon>Heterobranchia</taxon>
        <taxon>Euthyneura</taxon>
        <taxon>Panpulmonata</taxon>
        <taxon>Hygrophila</taxon>
        <taxon>Lymnaeoidea</taxon>
        <taxon>Planorbidae</taxon>
        <taxon>Biomphalaria</taxon>
    </lineage>
</organism>
<dbReference type="Proteomes" id="UP001165740">
    <property type="component" value="Chromosome 5"/>
</dbReference>
<dbReference type="OMA" id="QNICNEA"/>
<evidence type="ECO:0000259" key="1">
    <source>
        <dbReference type="SMART" id="SM01126"/>
    </source>
</evidence>
<feature type="domain" description="ISXO2-like transposase" evidence="1">
    <location>
        <begin position="167"/>
        <end position="308"/>
    </location>
</feature>
<dbReference type="NCBIfam" id="NF033547">
    <property type="entry name" value="transpos_IS1595"/>
    <property type="match status" value="1"/>
</dbReference>
<dbReference type="SMART" id="SM01126">
    <property type="entry name" value="DDE_Tnp_IS1595"/>
    <property type="match status" value="1"/>
</dbReference>
<evidence type="ECO:0000313" key="3">
    <source>
        <dbReference type="RefSeq" id="XP_055886648.1"/>
    </source>
</evidence>
<sequence>MAANFSSDSVSTVDTFANVSHSKCTGCQLTQKSFDIILNDEDRLLQFLYDHDVLKETRQCDQCDKPMNLRDSTFYCNKRTFTKNKNKKRVSVQCRFQISQNYRTWFENARIPRSKVCNLVSMWVLLRPPRIDIMALELNICKKTCIDWCSFLREVCAHYVLRTRDGKLGGPGKVVEIDEAKIGRSKYNRGRRIEGSWIFGGIERGTKKCFLCPVASRDAVTLLTLIRENIEPGTTIISDCWKAYSRLSNEDFQHFTVNHSYNFVDPETNAHTQNIERLWREVRSSVPRYGNRKHHLHGHLAEFIFRYKNPDYVNRIHEIFIAIGKLYDGSPLPAAEDDSASDSDVDSSVE</sequence>
<proteinExistence type="predicted"/>
<dbReference type="AlphaFoldDB" id="A0A9W3AHP9"/>
<dbReference type="InterPro" id="IPR053164">
    <property type="entry name" value="IS1016-like_transposase"/>
</dbReference>
<dbReference type="GeneID" id="129926464"/>
<name>A0A9W3AHP9_BIOGL</name>
<reference evidence="3" key="1">
    <citation type="submission" date="2025-08" db="UniProtKB">
        <authorList>
            <consortium name="RefSeq"/>
        </authorList>
    </citation>
    <scope>IDENTIFICATION</scope>
</reference>
<accession>A0A9W3AHP9</accession>
<dbReference type="OrthoDB" id="6412411at2759"/>
<dbReference type="Pfam" id="PF12762">
    <property type="entry name" value="DDE_Tnp_IS1595"/>
    <property type="match status" value="1"/>
</dbReference>
<gene>
    <name evidence="3" type="primary">LOC129926464</name>
</gene>
<dbReference type="InterPro" id="IPR024445">
    <property type="entry name" value="Tnp_ISXO2-like"/>
</dbReference>
<dbReference type="PANTHER" id="PTHR47163">
    <property type="entry name" value="DDE_TNP_IS1595 DOMAIN-CONTAINING PROTEIN"/>
    <property type="match status" value="1"/>
</dbReference>
<dbReference type="PANTHER" id="PTHR47163:SF2">
    <property type="entry name" value="SI:DKEY-17M8.2"/>
    <property type="match status" value="1"/>
</dbReference>
<dbReference type="RefSeq" id="XP_055886648.1">
    <property type="nucleotide sequence ID" value="XM_056030673.1"/>
</dbReference>
<protein>
    <submittedName>
        <fullName evidence="3">Uncharacterized protein LOC129926464</fullName>
    </submittedName>
</protein>